<gene>
    <name evidence="2" type="ORF">J2Z60_001680</name>
</gene>
<comment type="caution">
    <text evidence="2">The sequence shown here is derived from an EMBL/GenBank/DDBJ whole genome shotgun (WGS) entry which is preliminary data.</text>
</comment>
<sequence>MEEVVAIVIFILLMMGIQIAKLRKIVIYAKFNYIKMIMSVVISSGIIIFFWTDNIVRLIELIAVAILVLFVGIIPEGLGKKQVIKFGIIDGKFNIYKSIELRPLKDQKYTRIDFLMKSNRCTSIIVKDNIMNIKRFFQRNNQIRNKIVVK</sequence>
<organism evidence="2 3">
    <name type="scientific">Lactobacillus colini</name>
    <dbReference type="NCBI Taxonomy" id="1819254"/>
    <lineage>
        <taxon>Bacteria</taxon>
        <taxon>Bacillati</taxon>
        <taxon>Bacillota</taxon>
        <taxon>Bacilli</taxon>
        <taxon>Lactobacillales</taxon>
        <taxon>Lactobacillaceae</taxon>
        <taxon>Lactobacillus</taxon>
    </lineage>
</organism>
<name>A0ABS4MFN1_9LACO</name>
<feature type="transmembrane region" description="Helical" evidence="1">
    <location>
        <begin position="34"/>
        <end position="52"/>
    </location>
</feature>
<accession>A0ABS4MFN1</accession>
<reference evidence="2 3" key="1">
    <citation type="submission" date="2021-03" db="EMBL/GenBank/DDBJ databases">
        <title>Genomic Encyclopedia of Type Strains, Phase IV (KMG-IV): sequencing the most valuable type-strain genomes for metagenomic binning, comparative biology and taxonomic classification.</title>
        <authorList>
            <person name="Goeker M."/>
        </authorList>
    </citation>
    <scope>NUCLEOTIDE SEQUENCE [LARGE SCALE GENOMIC DNA]</scope>
    <source>
        <strain evidence="2 3">DSM 101872</strain>
    </source>
</reference>
<evidence type="ECO:0008006" key="4">
    <source>
        <dbReference type="Google" id="ProtNLM"/>
    </source>
</evidence>
<evidence type="ECO:0000313" key="2">
    <source>
        <dbReference type="EMBL" id="MBP2058495.1"/>
    </source>
</evidence>
<keyword evidence="3" id="KW-1185">Reference proteome</keyword>
<evidence type="ECO:0000256" key="1">
    <source>
        <dbReference type="SAM" id="Phobius"/>
    </source>
</evidence>
<dbReference type="EMBL" id="JAGGLU010000010">
    <property type="protein sequence ID" value="MBP2058495.1"/>
    <property type="molecule type" value="Genomic_DNA"/>
</dbReference>
<dbReference type="Proteomes" id="UP001519292">
    <property type="component" value="Unassembled WGS sequence"/>
</dbReference>
<protein>
    <recommendedName>
        <fullName evidence="4">DUF5673 domain-containing protein</fullName>
    </recommendedName>
</protein>
<evidence type="ECO:0000313" key="3">
    <source>
        <dbReference type="Proteomes" id="UP001519292"/>
    </source>
</evidence>
<keyword evidence="1" id="KW-0812">Transmembrane</keyword>
<feature type="transmembrane region" description="Helical" evidence="1">
    <location>
        <begin position="58"/>
        <end position="78"/>
    </location>
</feature>
<dbReference type="RefSeq" id="WP_209687227.1">
    <property type="nucleotide sequence ID" value="NZ_JAGGLU010000010.1"/>
</dbReference>
<keyword evidence="1" id="KW-0472">Membrane</keyword>
<proteinExistence type="predicted"/>
<feature type="transmembrane region" description="Helical" evidence="1">
    <location>
        <begin position="6"/>
        <end position="22"/>
    </location>
</feature>
<keyword evidence="1" id="KW-1133">Transmembrane helix</keyword>